<dbReference type="EMBL" id="JBHSMU010000016">
    <property type="protein sequence ID" value="MFC5462574.1"/>
    <property type="molecule type" value="Genomic_DNA"/>
</dbReference>
<dbReference type="RefSeq" id="WP_379786055.1">
    <property type="nucleotide sequence ID" value="NZ_JBHSMU010000016.1"/>
</dbReference>
<gene>
    <name evidence="1" type="ORF">ACFPN5_22440</name>
</gene>
<evidence type="ECO:0000313" key="1">
    <source>
        <dbReference type="EMBL" id="MFC5462574.1"/>
    </source>
</evidence>
<proteinExistence type="predicted"/>
<comment type="caution">
    <text evidence="1">The sequence shown here is derived from an EMBL/GenBank/DDBJ whole genome shotgun (WGS) entry which is preliminary data.</text>
</comment>
<name>A0ABW0L9Q9_9BURK</name>
<accession>A0ABW0L9Q9</accession>
<evidence type="ECO:0008006" key="3">
    <source>
        <dbReference type="Google" id="ProtNLM"/>
    </source>
</evidence>
<keyword evidence="2" id="KW-1185">Reference proteome</keyword>
<protein>
    <recommendedName>
        <fullName evidence="3">Alpha/beta hydrolase</fullName>
    </recommendedName>
</protein>
<reference evidence="2" key="1">
    <citation type="journal article" date="2019" name="Int. J. Syst. Evol. Microbiol.">
        <title>The Global Catalogue of Microorganisms (GCM) 10K type strain sequencing project: providing services to taxonomists for standard genome sequencing and annotation.</title>
        <authorList>
            <consortium name="The Broad Institute Genomics Platform"/>
            <consortium name="The Broad Institute Genome Sequencing Center for Infectious Disease"/>
            <person name="Wu L."/>
            <person name="Ma J."/>
        </authorList>
    </citation>
    <scope>NUCLEOTIDE SEQUENCE [LARGE SCALE GENOMIC DNA]</scope>
    <source>
        <strain evidence="2">KACC 12649</strain>
    </source>
</reference>
<organism evidence="1 2">
    <name type="scientific">Massilia niabensis</name>
    <dbReference type="NCBI Taxonomy" id="544910"/>
    <lineage>
        <taxon>Bacteria</taxon>
        <taxon>Pseudomonadati</taxon>
        <taxon>Pseudomonadota</taxon>
        <taxon>Betaproteobacteria</taxon>
        <taxon>Burkholderiales</taxon>
        <taxon>Oxalobacteraceae</taxon>
        <taxon>Telluria group</taxon>
        <taxon>Massilia</taxon>
    </lineage>
</organism>
<dbReference type="Proteomes" id="UP001596050">
    <property type="component" value="Unassembled WGS sequence"/>
</dbReference>
<sequence>MSQVALITIHGMGETPRDYAAGVFGQMRTRLGPGLRERVAFHSVYYQSILQKNEQIVWERVNAGSEVHYAGLRKFMLFGFADAAGLENRKEDPGSVYELAQGEIARSLLAAFASNPASSPASNPGMPVVFLAHSLGCQVLSSYIYDAQKALGGGRVEAGIWRDIDAWSRPALGRLLNEREKHFLAGGTCAALVTTGCNIPIFVAAHKEMHIKPIAPPTPLFRWLNLYDPDDVLGWPLQPLSAGYRALVEDRTINAGQGAVGWMFKSWNPLSHNSYWQDGEVLEPLAAMLRRLVS</sequence>
<evidence type="ECO:0000313" key="2">
    <source>
        <dbReference type="Proteomes" id="UP001596050"/>
    </source>
</evidence>